<dbReference type="InterPro" id="IPR001123">
    <property type="entry name" value="LeuE-type"/>
</dbReference>
<dbReference type="PANTHER" id="PTHR30086:SF21">
    <property type="entry name" value="TRANSPORT PROTEIN"/>
    <property type="match status" value="1"/>
</dbReference>
<gene>
    <name evidence="7" type="ORF">DI533_01080</name>
</gene>
<evidence type="ECO:0000256" key="4">
    <source>
        <dbReference type="ARBA" id="ARBA00022989"/>
    </source>
</evidence>
<organism evidence="7 8">
    <name type="scientific">Cereibacter sphaeroides</name>
    <name type="common">Rhodobacter sphaeroides</name>
    <dbReference type="NCBI Taxonomy" id="1063"/>
    <lineage>
        <taxon>Bacteria</taxon>
        <taxon>Pseudomonadati</taxon>
        <taxon>Pseudomonadota</taxon>
        <taxon>Alphaproteobacteria</taxon>
        <taxon>Rhodobacterales</taxon>
        <taxon>Paracoccaceae</taxon>
        <taxon>Cereibacter</taxon>
    </lineage>
</organism>
<dbReference type="PANTHER" id="PTHR30086">
    <property type="entry name" value="ARGININE EXPORTER PROTEIN ARGO"/>
    <property type="match status" value="1"/>
</dbReference>
<keyword evidence="5 6" id="KW-0472">Membrane</keyword>
<keyword evidence="4 6" id="KW-1133">Transmembrane helix</keyword>
<evidence type="ECO:0000256" key="3">
    <source>
        <dbReference type="ARBA" id="ARBA00022692"/>
    </source>
</evidence>
<evidence type="ECO:0000256" key="6">
    <source>
        <dbReference type="SAM" id="Phobius"/>
    </source>
</evidence>
<dbReference type="EMBL" id="QFQS01000001">
    <property type="protein sequence ID" value="PZQ99319.1"/>
    <property type="molecule type" value="Genomic_DNA"/>
</dbReference>
<evidence type="ECO:0000313" key="7">
    <source>
        <dbReference type="EMBL" id="PZQ99319.1"/>
    </source>
</evidence>
<dbReference type="Proteomes" id="UP000248975">
    <property type="component" value="Unassembled WGS sequence"/>
</dbReference>
<dbReference type="GO" id="GO:0005886">
    <property type="term" value="C:plasma membrane"/>
    <property type="evidence" value="ECO:0007669"/>
    <property type="project" value="UniProtKB-SubCell"/>
</dbReference>
<protein>
    <submittedName>
        <fullName evidence="7">Transporter</fullName>
    </submittedName>
</protein>
<evidence type="ECO:0000313" key="8">
    <source>
        <dbReference type="Proteomes" id="UP000248975"/>
    </source>
</evidence>
<dbReference type="Pfam" id="PF01810">
    <property type="entry name" value="LysE"/>
    <property type="match status" value="1"/>
</dbReference>
<reference evidence="7 8" key="1">
    <citation type="submission" date="2017-08" db="EMBL/GenBank/DDBJ databases">
        <title>Infants hospitalized years apart are colonized by the same room-sourced microbial strains.</title>
        <authorList>
            <person name="Brooks B."/>
            <person name="Olm M.R."/>
            <person name="Firek B.A."/>
            <person name="Baker R."/>
            <person name="Thomas B.C."/>
            <person name="Morowitz M.J."/>
            <person name="Banfield J.F."/>
        </authorList>
    </citation>
    <scope>NUCLEOTIDE SEQUENCE [LARGE SCALE GENOMIC DNA]</scope>
    <source>
        <strain evidence="7">S2_003_000_R2_11</strain>
    </source>
</reference>
<comment type="subcellular location">
    <subcellularLocation>
        <location evidence="1">Cell membrane</location>
        <topology evidence="1">Multi-pass membrane protein</topology>
    </subcellularLocation>
</comment>
<sequence length="203" mass="21434">MTLTAFFAVSALLVMGAISPGPAVLMSARTGVTEGLRTGFFLAIGIGVGAVFWSLTALCGLAVLFQVAPTLLWAFKIVGGCYLIWVAIGMWRHANVPLPESTDAAPRSAASAFRLGLWTQLSNPKPAVLLSSIFIGTVPPGTPYWTLAALLLVCFLAETTWNTLVARVFSFSRTRRAYIGAKSAIDRSFGGLLALLGLKIAAT</sequence>
<dbReference type="AlphaFoldDB" id="A0A2W5SBC2"/>
<evidence type="ECO:0000256" key="1">
    <source>
        <dbReference type="ARBA" id="ARBA00004651"/>
    </source>
</evidence>
<evidence type="ECO:0000256" key="5">
    <source>
        <dbReference type="ARBA" id="ARBA00023136"/>
    </source>
</evidence>
<feature type="transmembrane region" description="Helical" evidence="6">
    <location>
        <begin position="40"/>
        <end position="64"/>
    </location>
</feature>
<dbReference type="GO" id="GO:0015171">
    <property type="term" value="F:amino acid transmembrane transporter activity"/>
    <property type="evidence" value="ECO:0007669"/>
    <property type="project" value="TreeGrafter"/>
</dbReference>
<feature type="transmembrane region" description="Helical" evidence="6">
    <location>
        <begin position="71"/>
        <end position="91"/>
    </location>
</feature>
<accession>A0A2W5SBC2</accession>
<keyword evidence="3 6" id="KW-0812">Transmembrane</keyword>
<keyword evidence="2" id="KW-1003">Cell membrane</keyword>
<name>A0A2W5SBC2_CERSP</name>
<feature type="transmembrane region" description="Helical" evidence="6">
    <location>
        <begin position="144"/>
        <end position="166"/>
    </location>
</feature>
<proteinExistence type="predicted"/>
<comment type="caution">
    <text evidence="7">The sequence shown here is derived from an EMBL/GenBank/DDBJ whole genome shotgun (WGS) entry which is preliminary data.</text>
</comment>
<evidence type="ECO:0000256" key="2">
    <source>
        <dbReference type="ARBA" id="ARBA00022475"/>
    </source>
</evidence>